<keyword evidence="3" id="KW-1133">Transmembrane helix</keyword>
<reference evidence="4 5" key="1">
    <citation type="submission" date="2023-12" db="EMBL/GenBank/DDBJ databases">
        <title>Friends and Foes: Symbiotic and Algicidal bacterial influence on Karenia brevis blooms.</title>
        <authorList>
            <person name="Fei C."/>
            <person name="Mohamed A.R."/>
            <person name="Booker A."/>
            <person name="Arshad M."/>
            <person name="Klass S."/>
            <person name="Ahn S."/>
            <person name="Gilbert P.M."/>
            <person name="Heil C.A."/>
            <person name="Martinez J.M."/>
            <person name="Amin S.A."/>
        </authorList>
    </citation>
    <scope>NUCLEOTIDE SEQUENCE [LARGE SCALE GENOMIC DNA]</scope>
    <source>
        <strain evidence="4 5">CE15</strain>
    </source>
</reference>
<evidence type="ECO:0000313" key="5">
    <source>
        <dbReference type="Proteomes" id="UP001382455"/>
    </source>
</evidence>
<evidence type="ECO:0000313" key="4">
    <source>
        <dbReference type="EMBL" id="MEI4551883.1"/>
    </source>
</evidence>
<dbReference type="Gene3D" id="3.30.700.10">
    <property type="entry name" value="Glycoprotein, Type 4 Pilin"/>
    <property type="match status" value="1"/>
</dbReference>
<organism evidence="4 5">
    <name type="scientific">Pseudoalteromonas spongiae</name>
    <dbReference type="NCBI Taxonomy" id="298657"/>
    <lineage>
        <taxon>Bacteria</taxon>
        <taxon>Pseudomonadati</taxon>
        <taxon>Pseudomonadota</taxon>
        <taxon>Gammaproteobacteria</taxon>
        <taxon>Alteromonadales</taxon>
        <taxon>Pseudoalteromonadaceae</taxon>
        <taxon>Pseudoalteromonas</taxon>
    </lineage>
</organism>
<dbReference type="PANTHER" id="PTHR30093:SF34">
    <property type="entry name" value="PREPILIN PEPTIDASE-DEPENDENT PROTEIN D"/>
    <property type="match status" value="1"/>
</dbReference>
<keyword evidence="2" id="KW-0488">Methylation</keyword>
<comment type="similarity">
    <text evidence="1">Belongs to the N-Me-Phe pilin family.</text>
</comment>
<keyword evidence="5" id="KW-1185">Reference proteome</keyword>
<evidence type="ECO:0000256" key="1">
    <source>
        <dbReference type="ARBA" id="ARBA00005233"/>
    </source>
</evidence>
<evidence type="ECO:0000256" key="2">
    <source>
        <dbReference type="ARBA" id="ARBA00022481"/>
    </source>
</evidence>
<feature type="transmembrane region" description="Helical" evidence="3">
    <location>
        <begin position="12"/>
        <end position="35"/>
    </location>
</feature>
<dbReference type="Proteomes" id="UP001382455">
    <property type="component" value="Unassembled WGS sequence"/>
</dbReference>
<comment type="caution">
    <text evidence="4">The sequence shown here is derived from an EMBL/GenBank/DDBJ whole genome shotgun (WGS) entry which is preliminary data.</text>
</comment>
<dbReference type="RefSeq" id="WP_336436774.1">
    <property type="nucleotide sequence ID" value="NZ_JBAWKS010000002.1"/>
</dbReference>
<dbReference type="EMBL" id="JBAWKS010000002">
    <property type="protein sequence ID" value="MEI4551883.1"/>
    <property type="molecule type" value="Genomic_DNA"/>
</dbReference>
<sequence>MNIINKKPFNGFTLIELMVAVAIIGILASIALPVYQNYTITSANSACLTEASAHVRAGFVHVHKNDQSYSDGTHKRCQSLPGFDKNTLSITVKTQAPGDATINCNINNASCKIN</sequence>
<protein>
    <submittedName>
        <fullName evidence="4">Prepilin-type N-terminal cleavage/methylation domain-containing protein</fullName>
    </submittedName>
</protein>
<dbReference type="NCBIfam" id="TIGR02532">
    <property type="entry name" value="IV_pilin_GFxxxE"/>
    <property type="match status" value="1"/>
</dbReference>
<gene>
    <name evidence="4" type="ORF">WAE96_19560</name>
</gene>
<accession>A0ABU8EY77</accession>
<keyword evidence="3" id="KW-0472">Membrane</keyword>
<name>A0ABU8EY77_9GAMM</name>
<dbReference type="PANTHER" id="PTHR30093">
    <property type="entry name" value="GENERAL SECRETION PATHWAY PROTEIN G"/>
    <property type="match status" value="1"/>
</dbReference>
<dbReference type="SUPFAM" id="SSF54523">
    <property type="entry name" value="Pili subunits"/>
    <property type="match status" value="1"/>
</dbReference>
<evidence type="ECO:0000256" key="3">
    <source>
        <dbReference type="SAM" id="Phobius"/>
    </source>
</evidence>
<proteinExistence type="inferred from homology"/>
<dbReference type="InterPro" id="IPR045584">
    <property type="entry name" value="Pilin-like"/>
</dbReference>
<keyword evidence="3" id="KW-0812">Transmembrane</keyword>
<dbReference type="Pfam" id="PF07963">
    <property type="entry name" value="N_methyl"/>
    <property type="match status" value="1"/>
</dbReference>
<dbReference type="InterPro" id="IPR012902">
    <property type="entry name" value="N_methyl_site"/>
</dbReference>